<keyword evidence="5" id="KW-0503">Monooxygenase</keyword>
<evidence type="ECO:0000256" key="3">
    <source>
        <dbReference type="ARBA" id="ARBA00022827"/>
    </source>
</evidence>
<name>A0A917B842_9MICO</name>
<dbReference type="AlphaFoldDB" id="A0A917B842"/>
<proteinExistence type="predicted"/>
<dbReference type="InterPro" id="IPR002938">
    <property type="entry name" value="FAD-bd"/>
</dbReference>
<sequence length="530" mass="56029">MSITPVLISGGGPSGLAAATELAFHGIASVVVEPRHAVSADRPRAKTTSIRTMEHFRRWGFADKIRAAASLPVEFSDVVVFCSAVDGYEITRFTNCLGLGPETAEITPELGQQIAQPVVERVMREHLALSPLVTFKYGSRVTGVSESADSVTSFIENEDGSTEEFVSRYVLAADGAASAVRKSLGIKLSGTSDVRPNFNFIFRAPDLEPPMGDAVHYWVVGGNTPGVMGRLDLDGTWWAIAPSLDESTGKHRTAEIVTDLVGHEVEHEVLSTDSWTARLLVADQFQTDRVFFVGESAHLNPPWGGHGFNTCVGDAVNIGWKIAAVENGWAGPELLQTYEAERKPIAEATILTAGANMRALPVDLTNNHLAEEGPVGDAARLEAAEAIQLVKDGEFHALGVVLGYSYAGSPIVGDAVIPVPTADASAYEPSTDPGSRLAHTLLADGTPLFDALGPEFTLLIPVGTDRADVDVVVAQAAGLGVPLTVIDNPFDGEQGADFLLVRPDQHVAERSASLSDISLSLAIGAEPVAA</sequence>
<comment type="caution">
    <text evidence="5">The sequence shown here is derived from an EMBL/GenBank/DDBJ whole genome shotgun (WGS) entry which is preliminary data.</text>
</comment>
<comment type="cofactor">
    <cofactor evidence="1">
        <name>FAD</name>
        <dbReference type="ChEBI" id="CHEBI:57692"/>
    </cofactor>
</comment>
<feature type="domain" description="FAD-binding" evidence="4">
    <location>
        <begin position="4"/>
        <end position="350"/>
    </location>
</feature>
<organism evidence="5 6">
    <name type="scientific">Subtercola lobariae</name>
    <dbReference type="NCBI Taxonomy" id="1588641"/>
    <lineage>
        <taxon>Bacteria</taxon>
        <taxon>Bacillati</taxon>
        <taxon>Actinomycetota</taxon>
        <taxon>Actinomycetes</taxon>
        <taxon>Micrococcales</taxon>
        <taxon>Microbacteriaceae</taxon>
        <taxon>Subtercola</taxon>
    </lineage>
</organism>
<dbReference type="GO" id="GO:0016709">
    <property type="term" value="F:oxidoreductase activity, acting on paired donors, with incorporation or reduction of molecular oxygen, NAD(P)H as one donor, and incorporation of one atom of oxygen"/>
    <property type="evidence" value="ECO:0007669"/>
    <property type="project" value="UniProtKB-ARBA"/>
</dbReference>
<dbReference type="RefSeq" id="WP_188678796.1">
    <property type="nucleotide sequence ID" value="NZ_BMGP01000004.1"/>
</dbReference>
<evidence type="ECO:0000259" key="4">
    <source>
        <dbReference type="Pfam" id="PF01494"/>
    </source>
</evidence>
<dbReference type="EMBL" id="BMGP01000004">
    <property type="protein sequence ID" value="GGF30932.1"/>
    <property type="molecule type" value="Genomic_DNA"/>
</dbReference>
<dbReference type="Proteomes" id="UP000598775">
    <property type="component" value="Unassembled WGS sequence"/>
</dbReference>
<reference evidence="5 6" key="1">
    <citation type="journal article" date="2014" name="Int. J. Syst. Evol. Microbiol.">
        <title>Complete genome sequence of Corynebacterium casei LMG S-19264T (=DSM 44701T), isolated from a smear-ripened cheese.</title>
        <authorList>
            <consortium name="US DOE Joint Genome Institute (JGI-PGF)"/>
            <person name="Walter F."/>
            <person name="Albersmeier A."/>
            <person name="Kalinowski J."/>
            <person name="Ruckert C."/>
        </authorList>
    </citation>
    <scope>NUCLEOTIDE SEQUENCE [LARGE SCALE GENOMIC DNA]</scope>
    <source>
        <strain evidence="5 6">CGMCC 1.12976</strain>
    </source>
</reference>
<keyword evidence="5" id="KW-0560">Oxidoreductase</keyword>
<protein>
    <submittedName>
        <fullName evidence="5">Monooxygenase</fullName>
    </submittedName>
</protein>
<dbReference type="Gene3D" id="3.50.50.60">
    <property type="entry name" value="FAD/NAD(P)-binding domain"/>
    <property type="match status" value="1"/>
</dbReference>
<gene>
    <name evidence="5" type="ORF">GCM10011399_25200</name>
</gene>
<dbReference type="PANTHER" id="PTHR43004">
    <property type="entry name" value="TRK SYSTEM POTASSIUM UPTAKE PROTEIN"/>
    <property type="match status" value="1"/>
</dbReference>
<dbReference type="SUPFAM" id="SSF51905">
    <property type="entry name" value="FAD/NAD(P)-binding domain"/>
    <property type="match status" value="1"/>
</dbReference>
<keyword evidence="6" id="KW-1185">Reference proteome</keyword>
<evidence type="ECO:0000313" key="6">
    <source>
        <dbReference type="Proteomes" id="UP000598775"/>
    </source>
</evidence>
<keyword evidence="2" id="KW-0285">Flavoprotein</keyword>
<dbReference type="GO" id="GO:0071949">
    <property type="term" value="F:FAD binding"/>
    <property type="evidence" value="ECO:0007669"/>
    <property type="project" value="InterPro"/>
</dbReference>
<dbReference type="InterPro" id="IPR036188">
    <property type="entry name" value="FAD/NAD-bd_sf"/>
</dbReference>
<dbReference type="Gene3D" id="3.30.9.10">
    <property type="entry name" value="D-Amino Acid Oxidase, subunit A, domain 2"/>
    <property type="match status" value="1"/>
</dbReference>
<dbReference type="InterPro" id="IPR050641">
    <property type="entry name" value="RIFMO-like"/>
</dbReference>
<accession>A0A917B842</accession>
<dbReference type="Pfam" id="PF01494">
    <property type="entry name" value="FAD_binding_3"/>
    <property type="match status" value="1"/>
</dbReference>
<evidence type="ECO:0000256" key="1">
    <source>
        <dbReference type="ARBA" id="ARBA00001974"/>
    </source>
</evidence>
<dbReference type="PRINTS" id="PR00420">
    <property type="entry name" value="RNGMNOXGNASE"/>
</dbReference>
<evidence type="ECO:0000313" key="5">
    <source>
        <dbReference type="EMBL" id="GGF30932.1"/>
    </source>
</evidence>
<dbReference type="NCBIfam" id="NF004780">
    <property type="entry name" value="PRK06126.1"/>
    <property type="match status" value="1"/>
</dbReference>
<evidence type="ECO:0000256" key="2">
    <source>
        <dbReference type="ARBA" id="ARBA00022630"/>
    </source>
</evidence>
<dbReference type="Gene3D" id="3.40.30.120">
    <property type="match status" value="1"/>
</dbReference>
<dbReference type="PANTHER" id="PTHR43004:SF19">
    <property type="entry name" value="BINDING MONOOXYGENASE, PUTATIVE (JCVI)-RELATED"/>
    <property type="match status" value="1"/>
</dbReference>
<keyword evidence="3" id="KW-0274">FAD</keyword>